<dbReference type="Proteomes" id="UP000515135">
    <property type="component" value="Unplaced"/>
</dbReference>
<sequence length="225" mass="24774">MASPSKPATVTSSHHPSLRKCRYRSSTEPVPPCSRYDTQKPPVTCAVLNVKLTAAYSNRNPAGKHLQQLDQRITQSIVKNGPTKERLTKLAQAMGVYKACINAQKGTVCLLFVDLDALDWFWAEHDHDRVATVLTDILVNEGVSERGREITVRAAVDPAEFRTARRLLAGTEILAGASSNWSTQRHVTKCLNLEAGTKRALQDSDLCERLIQMTQHAAEHSSSSA</sequence>
<dbReference type="OrthoDB" id="10363057at2759"/>
<keyword evidence="2" id="KW-1185">Reference proteome</keyword>
<proteinExistence type="predicted"/>
<dbReference type="RefSeq" id="XP_019645723.1">
    <property type="nucleotide sequence ID" value="XM_019790164.1"/>
</dbReference>
<dbReference type="KEGG" id="bbel:109486339"/>
<feature type="region of interest" description="Disordered" evidence="1">
    <location>
        <begin position="1"/>
        <end position="35"/>
    </location>
</feature>
<feature type="compositionally biased region" description="Polar residues" evidence="1">
    <location>
        <begin position="1"/>
        <end position="15"/>
    </location>
</feature>
<reference evidence="3" key="1">
    <citation type="submission" date="2025-08" db="UniProtKB">
        <authorList>
            <consortium name="RefSeq"/>
        </authorList>
    </citation>
    <scope>IDENTIFICATION</scope>
    <source>
        <tissue evidence="3">Gonad</tissue>
    </source>
</reference>
<gene>
    <name evidence="3" type="primary">LOC109486339</name>
</gene>
<protein>
    <submittedName>
        <fullName evidence="3">Uncharacterized protein LOC109486339</fullName>
    </submittedName>
</protein>
<name>A0A6P5A7Z8_BRABE</name>
<evidence type="ECO:0000313" key="3">
    <source>
        <dbReference type="RefSeq" id="XP_019645723.1"/>
    </source>
</evidence>
<organism evidence="2 3">
    <name type="scientific">Branchiostoma belcheri</name>
    <name type="common">Amphioxus</name>
    <dbReference type="NCBI Taxonomy" id="7741"/>
    <lineage>
        <taxon>Eukaryota</taxon>
        <taxon>Metazoa</taxon>
        <taxon>Chordata</taxon>
        <taxon>Cephalochordata</taxon>
        <taxon>Leptocardii</taxon>
        <taxon>Amphioxiformes</taxon>
        <taxon>Branchiostomatidae</taxon>
        <taxon>Branchiostoma</taxon>
    </lineage>
</organism>
<dbReference type="GeneID" id="109486339"/>
<dbReference type="AlphaFoldDB" id="A0A6P5A7Z8"/>
<evidence type="ECO:0000256" key="1">
    <source>
        <dbReference type="SAM" id="MobiDB-lite"/>
    </source>
</evidence>
<evidence type="ECO:0000313" key="2">
    <source>
        <dbReference type="Proteomes" id="UP000515135"/>
    </source>
</evidence>
<accession>A0A6P5A7Z8</accession>